<comment type="caution">
    <text evidence="1">The sequence shown here is derived from an EMBL/GenBank/DDBJ whole genome shotgun (WGS) entry which is preliminary data.</text>
</comment>
<evidence type="ECO:0000313" key="2">
    <source>
        <dbReference type="Proteomes" id="UP001161691"/>
    </source>
</evidence>
<dbReference type="InterPro" id="IPR023296">
    <property type="entry name" value="Glyco_hydro_beta-prop_sf"/>
</dbReference>
<dbReference type="RefSeq" id="WP_282910099.1">
    <property type="nucleotide sequence ID" value="NZ_JAGRPV010000001.1"/>
</dbReference>
<reference evidence="1" key="1">
    <citation type="submission" date="2023-04" db="EMBL/GenBank/DDBJ databases">
        <title>Comparative genomic analysis of Cohnella hashimotonis sp. nov., isolated from the International Space Station.</title>
        <authorList>
            <person name="Venkateswaran K."/>
            <person name="Simpson A."/>
        </authorList>
    </citation>
    <scope>NUCLEOTIDE SEQUENCE</scope>
    <source>
        <strain evidence="1">F6_2S_P_1</strain>
    </source>
</reference>
<dbReference type="SUPFAM" id="SSF75005">
    <property type="entry name" value="Arabinanase/levansucrase/invertase"/>
    <property type="match status" value="1"/>
</dbReference>
<evidence type="ECO:0000313" key="1">
    <source>
        <dbReference type="EMBL" id="MDI4647327.1"/>
    </source>
</evidence>
<dbReference type="Proteomes" id="UP001161691">
    <property type="component" value="Unassembled WGS sequence"/>
</dbReference>
<keyword evidence="2" id="KW-1185">Reference proteome</keyword>
<proteinExistence type="predicted"/>
<gene>
    <name evidence="1" type="ORF">KB449_20290</name>
</gene>
<protein>
    <submittedName>
        <fullName evidence="1">Uncharacterized protein</fullName>
    </submittedName>
</protein>
<name>A0ABT6TKE7_9BACL</name>
<sequence length="659" mass="71398">MIDYARNIRKNDWFRHPVIGDPSFDTFVRSPANPVYKGKVPFEWPVNGTLFRDPVSGLLYVYMSLYYKGYWPPETSGDSLHVVAMRSADDGASWQPVGPVLEGTPDGYDSRDGRRGGAADLCVVWDGGRYHAVFGWASPGNADGGIGYAVALTPEGPFAITAAPVHRESDQPPLLGRYKRLYASSLIRRERDWLIVAMASTPQNWGGTWALAAMTAERPEGPYSAPVLLLHPQSQVFHPPIVEFFPAFEDERHVYAPFTSLALNRGFQALYRAERERAHLPKAWRLMKYGSLWHAEDLAHEKQGIWGQTLAGLPEADGRFRVIYPAKTAPEEDVGTINFAECVWADIDRGETFRLSAPNGDAFSFLAAEFGEFALEAKVGSAGIKSVCWACRAPIGPDITTAGAAMHPLMYRDMLRLQWSDSHWSLTDHDDSGGVAPLAAGKYPPAGAGANVPAVKNVPAAADEILLRYAAEGSSLTINGVNVWSGRIAIRRGAVGLLAGAGSALRVDRFALDRAGDPLTVACLATEGMIGAGHAPARDGGAAEPEGWTRVTDERLRFGFGYRTDRAGSRVKWNYNGGRFRLWSPTDRSLGRVRVYLDGTLLATIDLASETAGPSRVVFDSGELASGYRAVTVELADGGAMVCDSFDFAAAGSGAEEHT</sequence>
<dbReference type="Gene3D" id="2.60.120.260">
    <property type="entry name" value="Galactose-binding domain-like"/>
    <property type="match status" value="1"/>
</dbReference>
<dbReference type="Gene3D" id="2.115.10.20">
    <property type="entry name" value="Glycosyl hydrolase domain, family 43"/>
    <property type="match status" value="1"/>
</dbReference>
<organism evidence="1 2">
    <name type="scientific">Cohnella hashimotonis</name>
    <dbReference type="NCBI Taxonomy" id="2826895"/>
    <lineage>
        <taxon>Bacteria</taxon>
        <taxon>Bacillati</taxon>
        <taxon>Bacillota</taxon>
        <taxon>Bacilli</taxon>
        <taxon>Bacillales</taxon>
        <taxon>Paenibacillaceae</taxon>
        <taxon>Cohnella</taxon>
    </lineage>
</organism>
<dbReference type="EMBL" id="JAGRPV010000001">
    <property type="protein sequence ID" value="MDI4647327.1"/>
    <property type="molecule type" value="Genomic_DNA"/>
</dbReference>
<accession>A0ABT6TKE7</accession>